<organism evidence="1 2">
    <name type="scientific">Schleiferilactobacillus harbinensis</name>
    <dbReference type="NCBI Taxonomy" id="304207"/>
    <lineage>
        <taxon>Bacteria</taxon>
        <taxon>Bacillati</taxon>
        <taxon>Bacillota</taxon>
        <taxon>Bacilli</taxon>
        <taxon>Lactobacillales</taxon>
        <taxon>Lactobacillaceae</taxon>
        <taxon>Schleiferilactobacillus</taxon>
    </lineage>
</organism>
<evidence type="ECO:0000313" key="1">
    <source>
        <dbReference type="EMBL" id="QFR24440.1"/>
    </source>
</evidence>
<reference evidence="1 2" key="1">
    <citation type="submission" date="2019-10" db="EMBL/GenBank/DDBJ databases">
        <title>The completed genome of Lactobacillus harbinensis M1.</title>
        <authorList>
            <person name="Zheng Y."/>
        </authorList>
    </citation>
    <scope>NUCLEOTIDE SEQUENCE [LARGE SCALE GENOMIC DNA]</scope>
    <source>
        <strain evidence="1 2">M1</strain>
    </source>
</reference>
<dbReference type="KEGG" id="lhb:D1010_14260"/>
<gene>
    <name evidence="1" type="ORF">D1010_14260</name>
</gene>
<proteinExistence type="predicted"/>
<name>A0A5P8M7F3_9LACO</name>
<dbReference type="Proteomes" id="UP000326779">
    <property type="component" value="Chromosome"/>
</dbReference>
<sequence>MTTFDLQTNAAGQLTGLSAANDTAHMNWAQNDRTTVWGTVTSKQSLTAAVERHVQGDQLVETYTLTNNTPFDIYSQETDIGIALPLPDTYLADERALNQRCNVHLWCGGSASYIMALRMDGSGPNLGAVLRQGSLQGYSINRDLAQASNERGDFILHPEDLHLHPGERYTLQLVWFWFADRGDFQARLRKFPGFLTVQAPQYTLFPGETVPVTIQGQGIDLAAVTLTVDGSPVSGAVQDDRLVYELPGDLAVCAHRLRVQAGGQTTWADFYQQPGFAELVKRRVHFIVDHQQCHDAASALNGAYLVYDNETHRQYYEHVNDLDAGRERVGIGVLLAYYLQTHEDAVVARSLEQYLHFVRIQLLDETTGEVFNDAPRNNDTHRLYNFPWVADLFLQVYHWRHEAADLDRAVQIMRAYFKEGGDQHYSIDVPMSDLIETLRAANRPDDAAEMLAGCERLGEFILQHGQNYPAHEVNYEQSIVAPAAIYLLELFQLTGDERYREGAAVQLRGLAAFHGDQPDYHVYGAAIRHWDGYWFGKRKLYGDTFSHYWSALSGIAFAGAQTVFPDADYPDPEAIFRNVLSMFFPDGRATCAFVYPMSVNGVRAHYADPWANDQDWGMYFALKYSNITV</sequence>
<dbReference type="RefSeq" id="WP_152261338.1">
    <property type="nucleotide sequence ID" value="NZ_CP045143.1"/>
</dbReference>
<dbReference type="AlphaFoldDB" id="A0A5P8M7F3"/>
<protein>
    <recommendedName>
        <fullName evidence="3">Six-hairpin glycosidase</fullName>
    </recommendedName>
</protein>
<evidence type="ECO:0008006" key="3">
    <source>
        <dbReference type="Google" id="ProtNLM"/>
    </source>
</evidence>
<evidence type="ECO:0000313" key="2">
    <source>
        <dbReference type="Proteomes" id="UP000326779"/>
    </source>
</evidence>
<dbReference type="EMBL" id="CP045143">
    <property type="protein sequence ID" value="QFR24440.1"/>
    <property type="molecule type" value="Genomic_DNA"/>
</dbReference>
<accession>A0A5P8M7F3</accession>